<dbReference type="AlphaFoldDB" id="A0A2N5HES7"/>
<proteinExistence type="predicted"/>
<dbReference type="OrthoDB" id="9151105at2"/>
<reference evidence="2 3" key="1">
    <citation type="submission" date="2017-11" db="EMBL/GenBank/DDBJ databases">
        <title>Comparitive Functional Genomics of Dry Heat Resistant strains isolated from the Viking Spacecraft.</title>
        <authorList>
            <person name="Seuylemezian A."/>
            <person name="Cooper K."/>
            <person name="Vaishampayan P."/>
        </authorList>
    </citation>
    <scope>NUCLEOTIDE SEQUENCE [LARGE SCALE GENOMIC DNA]</scope>
    <source>
        <strain evidence="2 3">V32-6</strain>
    </source>
</reference>
<dbReference type="Proteomes" id="UP000234950">
    <property type="component" value="Unassembled WGS sequence"/>
</dbReference>
<evidence type="ECO:0000259" key="1">
    <source>
        <dbReference type="Pfam" id="PF04233"/>
    </source>
</evidence>
<name>A0A2N5HES7_9BACI</name>
<protein>
    <submittedName>
        <fullName evidence="2">Phage head morphogenesis protein</fullName>
    </submittedName>
</protein>
<evidence type="ECO:0000313" key="2">
    <source>
        <dbReference type="EMBL" id="PLS04028.1"/>
    </source>
</evidence>
<keyword evidence="3" id="KW-1185">Reference proteome</keyword>
<evidence type="ECO:0000313" key="3">
    <source>
        <dbReference type="Proteomes" id="UP000234950"/>
    </source>
</evidence>
<dbReference type="NCBIfam" id="TIGR01641">
    <property type="entry name" value="phageSPP1_gp7"/>
    <property type="match status" value="1"/>
</dbReference>
<dbReference type="InterPro" id="IPR006528">
    <property type="entry name" value="Phage_head_morphogenesis_dom"/>
</dbReference>
<dbReference type="RefSeq" id="WP_101648292.1">
    <property type="nucleotide sequence ID" value="NZ_PGVE01000048.1"/>
</dbReference>
<accession>A0A2N5HES7</accession>
<dbReference type="EMBL" id="PGVE01000048">
    <property type="protein sequence ID" value="PLS04028.1"/>
    <property type="molecule type" value="Genomic_DNA"/>
</dbReference>
<dbReference type="Pfam" id="PF04233">
    <property type="entry name" value="Phage_Mu_F"/>
    <property type="match status" value="1"/>
</dbReference>
<organism evidence="2 3">
    <name type="scientific">Neobacillus cucumis</name>
    <dbReference type="NCBI Taxonomy" id="1740721"/>
    <lineage>
        <taxon>Bacteria</taxon>
        <taxon>Bacillati</taxon>
        <taxon>Bacillota</taxon>
        <taxon>Bacilli</taxon>
        <taxon>Bacillales</taxon>
        <taxon>Bacillaceae</taxon>
        <taxon>Neobacillus</taxon>
    </lineage>
</organism>
<sequence>MAKFEDDFLNLVDSMFNLTDEQHKEIIQAYKGSLDNIQILIAKIFMQYAVDGKLTLADLNKYNRLVSIEQQIKEEIKNLGGIETKHFNTILTEVYKQTYYQTAFTLDTITQAVIDFALLKPEFVKEVVAFNWSGVPFSERIWGKNDALVKALRTELTQGIIQGDSVDKMARRIRKQFNTSVYNSQRLMRTESARVISSAQEKIYQESGVVQELIYTATLDNKTSEICRSHDGKRWKIDDDTRPKIPAHPNCRSCWIPAVKNYQPKVRKDNETKKIIKYKNYKDWSKSKGIK</sequence>
<gene>
    <name evidence="2" type="ORF">CVD27_12775</name>
</gene>
<comment type="caution">
    <text evidence="2">The sequence shown here is derived from an EMBL/GenBank/DDBJ whole genome shotgun (WGS) entry which is preliminary data.</text>
</comment>
<feature type="domain" description="Phage head morphogenesis" evidence="1">
    <location>
        <begin position="152"/>
        <end position="253"/>
    </location>
</feature>